<evidence type="ECO:0000256" key="5">
    <source>
        <dbReference type="ARBA" id="ARBA00022692"/>
    </source>
</evidence>
<feature type="transmembrane region" description="Helical" evidence="10">
    <location>
        <begin position="146"/>
        <end position="165"/>
    </location>
</feature>
<keyword evidence="9" id="KW-0808">Transferase</keyword>
<dbReference type="GO" id="GO:0032259">
    <property type="term" value="P:methylation"/>
    <property type="evidence" value="ECO:0007669"/>
    <property type="project" value="UniProtKB-KW"/>
</dbReference>
<dbReference type="EC" id="3.4.23.43" evidence="9"/>
<keyword evidence="4" id="KW-0997">Cell inner membrane</keyword>
<keyword evidence="6 10" id="KW-1133">Transmembrane helix</keyword>
<dbReference type="Proteomes" id="UP000298173">
    <property type="component" value="Unassembled WGS sequence"/>
</dbReference>
<comment type="caution">
    <text evidence="13">The sequence shown here is derived from an EMBL/GenBank/DDBJ whole genome shotgun (WGS) entry which is preliminary data.</text>
</comment>
<keyword evidence="9" id="KW-0511">Multifunctional enzyme</keyword>
<dbReference type="GO" id="GO:0004190">
    <property type="term" value="F:aspartic-type endopeptidase activity"/>
    <property type="evidence" value="ECO:0007669"/>
    <property type="project" value="UniProtKB-EC"/>
</dbReference>
<keyword evidence="7 10" id="KW-0472">Membrane</keyword>
<dbReference type="EMBL" id="SOEY01000016">
    <property type="protein sequence ID" value="TFB73663.1"/>
    <property type="molecule type" value="Genomic_DNA"/>
</dbReference>
<sequence length="280" mass="29231">MASTIAAVFGIVGALIGSFLNVVIYRVPAGRSIVSPPSSCSSCGARIRPYDNIPVLSWFVLRGECRDCKAPISPRYPMVELGTAVFFAVVALWAFSPVDFAWAAVTTTTNVFATQLIVLAAFLYLAAISVALAMIDLDTHTLPNKILLPAYPVAAVLLAAAAFVAGEPERLLTAGIGGAALFGLYLALALISPGGMGLGDVKLAGVLGLYLGYLGWAPLLVGAFGAFLLGGVFGLLLLATRKAKRRSSIPFGPWMLLGAWLGAFFGDQVALGYLTLYGLV</sequence>
<dbReference type="GO" id="GO:0005886">
    <property type="term" value="C:plasma membrane"/>
    <property type="evidence" value="ECO:0007669"/>
    <property type="project" value="UniProtKB-SubCell"/>
</dbReference>
<dbReference type="GO" id="GO:0006465">
    <property type="term" value="P:signal peptide processing"/>
    <property type="evidence" value="ECO:0007669"/>
    <property type="project" value="TreeGrafter"/>
</dbReference>
<keyword evidence="9" id="KW-0645">Protease</keyword>
<feature type="transmembrane region" description="Helical" evidence="10">
    <location>
        <begin position="219"/>
        <end position="239"/>
    </location>
</feature>
<dbReference type="PANTHER" id="PTHR30487:SF0">
    <property type="entry name" value="PREPILIN LEADER PEPTIDASE_N-METHYLTRANSFERASE-RELATED"/>
    <property type="match status" value="1"/>
</dbReference>
<keyword evidence="9" id="KW-0489">Methyltransferase</keyword>
<feature type="transmembrane region" description="Helical" evidence="10">
    <location>
        <begin position="251"/>
        <end position="274"/>
    </location>
</feature>
<evidence type="ECO:0000256" key="1">
    <source>
        <dbReference type="ARBA" id="ARBA00004429"/>
    </source>
</evidence>
<gene>
    <name evidence="13" type="ORF">E3O06_07465</name>
</gene>
<dbReference type="AlphaFoldDB" id="A0A4R8UWP6"/>
<comment type="function">
    <text evidence="9">Plays an essential role in type IV pili and type II pseudopili formation by proteolytically removing the leader sequence from substrate proteins and subsequently monomethylating the alpha-amino group of the newly exposed N-terminal phenylalanine.</text>
</comment>
<dbReference type="Pfam" id="PF01478">
    <property type="entry name" value="Peptidase_A24"/>
    <property type="match status" value="1"/>
</dbReference>
<keyword evidence="9" id="KW-0378">Hydrolase</keyword>
<organism evidence="13 14">
    <name type="scientific">Cryobacterium glaciale</name>
    <dbReference type="NCBI Taxonomy" id="1259145"/>
    <lineage>
        <taxon>Bacteria</taxon>
        <taxon>Bacillati</taxon>
        <taxon>Actinomycetota</taxon>
        <taxon>Actinomycetes</taxon>
        <taxon>Micrococcales</taxon>
        <taxon>Microbacteriaceae</taxon>
        <taxon>Cryobacterium</taxon>
    </lineage>
</organism>
<comment type="catalytic activity">
    <reaction evidence="9">
        <text>Typically cleaves a -Gly-|-Phe- bond to release an N-terminal, basic peptide of 5-8 residues from type IV prepilin, and then N-methylates the new N-terminal amino group, the methyl donor being S-adenosyl-L-methionine.</text>
        <dbReference type="EC" id="3.4.23.43"/>
    </reaction>
</comment>
<evidence type="ECO:0000256" key="8">
    <source>
        <dbReference type="RuleBase" id="RU003793"/>
    </source>
</evidence>
<evidence type="ECO:0000259" key="11">
    <source>
        <dbReference type="Pfam" id="PF01478"/>
    </source>
</evidence>
<dbReference type="InterPro" id="IPR000045">
    <property type="entry name" value="Prepilin_IV_endopep_pep"/>
</dbReference>
<dbReference type="GO" id="GO:0008168">
    <property type="term" value="F:methyltransferase activity"/>
    <property type="evidence" value="ECO:0007669"/>
    <property type="project" value="UniProtKB-KW"/>
</dbReference>
<evidence type="ECO:0000256" key="6">
    <source>
        <dbReference type="ARBA" id="ARBA00022989"/>
    </source>
</evidence>
<comment type="similarity">
    <text evidence="2 8">Belongs to the peptidase A24 family.</text>
</comment>
<feature type="transmembrane region" description="Helical" evidence="10">
    <location>
        <begin position="171"/>
        <end position="190"/>
    </location>
</feature>
<feature type="domain" description="Prepilin type IV endopeptidase peptidase" evidence="11">
    <location>
        <begin position="124"/>
        <end position="235"/>
    </location>
</feature>
<evidence type="ECO:0000256" key="7">
    <source>
        <dbReference type="ARBA" id="ARBA00023136"/>
    </source>
</evidence>
<protein>
    <recommendedName>
        <fullName evidence="9">Prepilin leader peptidase/N-methyltransferase</fullName>
        <ecNumber evidence="9">2.1.1.-</ecNumber>
        <ecNumber evidence="9">3.4.23.43</ecNumber>
    </recommendedName>
</protein>
<dbReference type="InterPro" id="IPR010627">
    <property type="entry name" value="Prepilin_pept_A24_N"/>
</dbReference>
<evidence type="ECO:0000256" key="9">
    <source>
        <dbReference type="RuleBase" id="RU003794"/>
    </source>
</evidence>
<dbReference type="RefSeq" id="WP_134502372.1">
    <property type="nucleotide sequence ID" value="NZ_SOEY01000016.1"/>
</dbReference>
<evidence type="ECO:0000256" key="10">
    <source>
        <dbReference type="SAM" id="Phobius"/>
    </source>
</evidence>
<evidence type="ECO:0000313" key="13">
    <source>
        <dbReference type="EMBL" id="TFB73663.1"/>
    </source>
</evidence>
<evidence type="ECO:0000259" key="12">
    <source>
        <dbReference type="Pfam" id="PF06750"/>
    </source>
</evidence>
<feature type="transmembrane region" description="Helical" evidence="10">
    <location>
        <begin position="6"/>
        <end position="25"/>
    </location>
</feature>
<feature type="transmembrane region" description="Helical" evidence="10">
    <location>
        <begin position="111"/>
        <end position="134"/>
    </location>
</feature>
<dbReference type="Pfam" id="PF06750">
    <property type="entry name" value="A24_N_bact"/>
    <property type="match status" value="1"/>
</dbReference>
<dbReference type="PANTHER" id="PTHR30487">
    <property type="entry name" value="TYPE 4 PREPILIN-LIKE PROTEINS LEADER PEPTIDE-PROCESSING ENZYME"/>
    <property type="match status" value="1"/>
</dbReference>
<evidence type="ECO:0000256" key="4">
    <source>
        <dbReference type="ARBA" id="ARBA00022519"/>
    </source>
</evidence>
<dbReference type="Gene3D" id="1.20.120.1220">
    <property type="match status" value="1"/>
</dbReference>
<name>A0A4R8UWP6_9MICO</name>
<accession>A0A4R8UWP6</accession>
<keyword evidence="3" id="KW-1003">Cell membrane</keyword>
<dbReference type="InterPro" id="IPR050882">
    <property type="entry name" value="Prepilin_peptidase/N-MTase"/>
</dbReference>
<evidence type="ECO:0000256" key="2">
    <source>
        <dbReference type="ARBA" id="ARBA00005801"/>
    </source>
</evidence>
<dbReference type="EC" id="2.1.1.-" evidence="9"/>
<evidence type="ECO:0000313" key="14">
    <source>
        <dbReference type="Proteomes" id="UP000298173"/>
    </source>
</evidence>
<evidence type="ECO:0000256" key="3">
    <source>
        <dbReference type="ARBA" id="ARBA00022475"/>
    </source>
</evidence>
<keyword evidence="5 9" id="KW-0812">Transmembrane</keyword>
<proteinExistence type="inferred from homology"/>
<dbReference type="PRINTS" id="PR00864">
    <property type="entry name" value="PREPILNPTASE"/>
</dbReference>
<feature type="transmembrane region" description="Helical" evidence="10">
    <location>
        <begin position="84"/>
        <end position="105"/>
    </location>
</feature>
<keyword evidence="14" id="KW-1185">Reference proteome</keyword>
<reference evidence="13 14" key="1">
    <citation type="submission" date="2019-03" db="EMBL/GenBank/DDBJ databases">
        <title>Genomics of glacier-inhabiting Cryobacterium strains.</title>
        <authorList>
            <person name="Liu Q."/>
            <person name="Xin Y.-H."/>
        </authorList>
    </citation>
    <scope>NUCLEOTIDE SEQUENCE [LARGE SCALE GENOMIC DNA]</scope>
    <source>
        <strain evidence="13 14">HLT2-23</strain>
    </source>
</reference>
<feature type="domain" description="Prepilin peptidase A24 N-terminal" evidence="12">
    <location>
        <begin position="11"/>
        <end position="92"/>
    </location>
</feature>
<comment type="subcellular location">
    <subcellularLocation>
        <location evidence="1">Cell inner membrane</location>
        <topology evidence="1">Multi-pass membrane protein</topology>
    </subcellularLocation>
    <subcellularLocation>
        <location evidence="9">Cell membrane</location>
        <topology evidence="9">Multi-pass membrane protein</topology>
    </subcellularLocation>
</comment>
<dbReference type="OrthoDB" id="2087435at2"/>
<dbReference type="InterPro" id="IPR014032">
    <property type="entry name" value="Peptidase_A24A_bac"/>
</dbReference>